<gene>
    <name evidence="10" type="ORF">PPERSA_05663</name>
</gene>
<evidence type="ECO:0000256" key="3">
    <source>
        <dbReference type="ARBA" id="ARBA00004613"/>
    </source>
</evidence>
<dbReference type="InterPro" id="IPR003368">
    <property type="entry name" value="POMP_repeat"/>
</dbReference>
<dbReference type="InterPro" id="IPR006626">
    <property type="entry name" value="PbH1"/>
</dbReference>
<dbReference type="Pfam" id="PF02415">
    <property type="entry name" value="Chlam_PMP"/>
    <property type="match status" value="1"/>
</dbReference>
<dbReference type="InterPro" id="IPR011050">
    <property type="entry name" value="Pectin_lyase_fold/virulence"/>
</dbReference>
<keyword evidence="7" id="KW-0998">Cell outer membrane</keyword>
<dbReference type="OrthoDB" id="296301at2759"/>
<dbReference type="OMA" id="FETIAGM"/>
<evidence type="ECO:0000256" key="1">
    <source>
        <dbReference type="ARBA" id="ARBA00004196"/>
    </source>
</evidence>
<dbReference type="SUPFAM" id="SSF51126">
    <property type="entry name" value="Pectin lyase-like"/>
    <property type="match status" value="3"/>
</dbReference>
<organism evidence="10 11">
    <name type="scientific">Pseudocohnilembus persalinus</name>
    <name type="common">Ciliate</name>
    <dbReference type="NCBI Taxonomy" id="266149"/>
    <lineage>
        <taxon>Eukaryota</taxon>
        <taxon>Sar</taxon>
        <taxon>Alveolata</taxon>
        <taxon>Ciliophora</taxon>
        <taxon>Intramacronucleata</taxon>
        <taxon>Oligohymenophorea</taxon>
        <taxon>Scuticociliatia</taxon>
        <taxon>Philasterida</taxon>
        <taxon>Pseudocohnilembidae</taxon>
        <taxon>Pseudocohnilembus</taxon>
    </lineage>
</organism>
<dbReference type="SMART" id="SM00710">
    <property type="entry name" value="PbH1"/>
    <property type="match status" value="20"/>
</dbReference>
<feature type="transmembrane region" description="Helical" evidence="8">
    <location>
        <begin position="1358"/>
        <end position="1380"/>
    </location>
</feature>
<evidence type="ECO:0000256" key="2">
    <source>
        <dbReference type="ARBA" id="ARBA00004442"/>
    </source>
</evidence>
<keyword evidence="8" id="KW-0812">Transmembrane</keyword>
<dbReference type="GO" id="GO:0016829">
    <property type="term" value="F:lyase activity"/>
    <property type="evidence" value="ECO:0007669"/>
    <property type="project" value="UniProtKB-KW"/>
</dbReference>
<name>A0A0V0QQ47_PSEPJ</name>
<dbReference type="PANTHER" id="PTHR11319">
    <property type="entry name" value="G PROTEIN-COUPLED RECEPTOR-RELATED"/>
    <property type="match status" value="1"/>
</dbReference>
<evidence type="ECO:0000313" key="11">
    <source>
        <dbReference type="Proteomes" id="UP000054937"/>
    </source>
</evidence>
<comment type="subcellular location">
    <subcellularLocation>
        <location evidence="1">Cell envelope</location>
    </subcellularLocation>
    <subcellularLocation>
        <location evidence="2">Cell outer membrane</location>
    </subcellularLocation>
    <subcellularLocation>
        <location evidence="3">Secreted</location>
    </subcellularLocation>
</comment>
<keyword evidence="11" id="KW-1185">Reference proteome</keyword>
<dbReference type="Pfam" id="PF13229">
    <property type="entry name" value="Beta_helix"/>
    <property type="match status" value="1"/>
</dbReference>
<dbReference type="PANTHER" id="PTHR11319:SF35">
    <property type="entry name" value="OUTER MEMBRANE PROTEIN PMPC-RELATED"/>
    <property type="match status" value="1"/>
</dbReference>
<protein>
    <submittedName>
        <fullName evidence="10">Pectin lyase fold/virulence factor</fullName>
    </submittedName>
</protein>
<evidence type="ECO:0000256" key="4">
    <source>
        <dbReference type="ARBA" id="ARBA00022525"/>
    </source>
</evidence>
<evidence type="ECO:0000256" key="8">
    <source>
        <dbReference type="SAM" id="Phobius"/>
    </source>
</evidence>
<evidence type="ECO:0000256" key="6">
    <source>
        <dbReference type="ARBA" id="ARBA00023136"/>
    </source>
</evidence>
<keyword evidence="8" id="KW-1133">Transmembrane helix</keyword>
<dbReference type="Proteomes" id="UP000054937">
    <property type="component" value="Unassembled WGS sequence"/>
</dbReference>
<feature type="transmembrane region" description="Helical" evidence="8">
    <location>
        <begin position="1312"/>
        <end position="1329"/>
    </location>
</feature>
<sequence length="1410" mass="158732">MAINQNLKKYGTCLYNERNYYGTTINNLYTYQEKGFDGSIYFFQGYSDNTIKNSLFDYNIIGRGGGISVDQVDGDLYVNSTVFQNSQSLYKGGGIHVLEMNYVYIDDSTFTETDSMKEEVEYILQILLIYIQITLFLMHACNSYQGSGIMIENLNDLFIQNTIFQGNIAHITGAGLYAQNLNSLDLVNTTCLNHKVQVLGGCMYIKAITLDFEFIDLNFHNNEAQYAQYGVGAYTIANQDIYFYRNEFINNTSSFSAGAIYDSSNYTYIVNNTFYNGQASIAFALYFEDPNYVLIDNNSFDGNSGQSACIYSQSTKVNENFIVKNSNFSNNVADSLSTVLYLENLYNVEISNLNIFTNINNGITLSSQKGGTIFLALDYLSGLLTDPLIDINNIQIDDNKGDSSGGIYVQGALNYAISLQNSGNITVQNVNVDQYDSSQNSILKIQSSKNLTILDSSFNDINLDYQSVINIQTSEDIKLKNFDLTNCVSLSGQSGGIYGTVLQNLTIENFLFQSITASTGSSINIEQSNQIQILDSQFFHNTATVSSGSIYLSDGTDYTIKNCEIFNNTATSEVGAISIQKIVNLTFSDSIITSNNGGQEVGGITVDYSNNIKIQNLTIEDNQSSKQGGGIRFQYSNDVQLLDSKINNNKISKTKGGGVLVIYGVDFVIRNSKINDNEAEYGAGIYIQQSQNIIVNQTEIKNNIAKFQGGAIYIADTVDTYLHFLTIKYNQVLSESGGGIYVDQISDYVMVNTCIIQQNFAKTTGGGIYVAYLIQLDIHNSQINKNQAENFGSGIYLKQLKKVEIIDSKFDGNDKTISGGALYSISTEELQIIDTDFFNNHAALNGGAIFIKEQQKVQFFSAEFHKNSIILDKNSKTLYLDQISSFGGSIYVDQVVDIKISDSIIQNSYSYFKGGGIYASNINNLHLEDIQIKKSIVESNIEHKLSQKDQNYLLSKGGGLYYEFNLSDKEIKSTKVKLTLKNLDFYECEASSGGGLLIKQNNNQDFDYSVYGLNFVKNEADIGPGARFLGYFNESFQKKISKSSRKLENVGYLEKSPVFYGFFRNERLQAKQESEFILCFQGQYLVEGGETSCEPCKENGICKGGYQPIYPDKNYWRKDEDSLDFYYCNSYPDACLGYACENYYDGVLCEDCDLSQNVFKNGNLCVKCASQQAIIINQIIKTFTIIALTISSVYSLKTKLDEHLMKKIADIHYSTFQSKILCDSYYFLYKIIPLHVVILFILTIAIPLLILYKLHKYYVQKILYTKMQVLRSYGLFYIQLSQNKYYWEFIWMYMKVLVVIIANFYPSQGTDQVIKSSLISCVLVVYAYLIRMKNPYMALTLTLGVCIVQDEVNNLFLILAFLVIFIANSIFFLKLFILAFGAQIEQNKHYLLYIPIPSKKRFKEKQNLLD</sequence>
<comment type="caution">
    <text evidence="10">The sequence shown here is derived from an EMBL/GenBank/DDBJ whole genome shotgun (WGS) entry which is preliminary data.</text>
</comment>
<dbReference type="Gene3D" id="2.160.20.10">
    <property type="entry name" value="Single-stranded right-handed beta-helix, Pectin lyase-like"/>
    <property type="match status" value="3"/>
</dbReference>
<keyword evidence="4" id="KW-0964">Secreted</keyword>
<dbReference type="GO" id="GO:0005576">
    <property type="term" value="C:extracellular region"/>
    <property type="evidence" value="ECO:0007669"/>
    <property type="project" value="UniProtKB-SubCell"/>
</dbReference>
<keyword evidence="6 8" id="KW-0472">Membrane</keyword>
<reference evidence="10 11" key="1">
    <citation type="journal article" date="2015" name="Sci. Rep.">
        <title>Genome of the facultative scuticociliatosis pathogen Pseudocohnilembus persalinus provides insight into its virulence through horizontal gene transfer.</title>
        <authorList>
            <person name="Xiong J."/>
            <person name="Wang G."/>
            <person name="Cheng J."/>
            <person name="Tian M."/>
            <person name="Pan X."/>
            <person name="Warren A."/>
            <person name="Jiang C."/>
            <person name="Yuan D."/>
            <person name="Miao W."/>
        </authorList>
    </citation>
    <scope>NUCLEOTIDE SEQUENCE [LARGE SCALE GENOMIC DNA]</scope>
    <source>
        <strain evidence="10">36N120E</strain>
    </source>
</reference>
<feature type="transmembrane region" description="Helical" evidence="8">
    <location>
        <begin position="1285"/>
        <end position="1306"/>
    </location>
</feature>
<dbReference type="InParanoid" id="A0A0V0QQ47"/>
<dbReference type="EMBL" id="LDAU01000118">
    <property type="protein sequence ID" value="KRX04402.1"/>
    <property type="molecule type" value="Genomic_DNA"/>
</dbReference>
<evidence type="ECO:0000259" key="9">
    <source>
        <dbReference type="Pfam" id="PF13229"/>
    </source>
</evidence>
<dbReference type="InterPro" id="IPR039448">
    <property type="entry name" value="Beta_helix"/>
</dbReference>
<evidence type="ECO:0000256" key="5">
    <source>
        <dbReference type="ARBA" id="ARBA00022729"/>
    </source>
</evidence>
<evidence type="ECO:0000256" key="7">
    <source>
        <dbReference type="ARBA" id="ARBA00023237"/>
    </source>
</evidence>
<dbReference type="InterPro" id="IPR012334">
    <property type="entry name" value="Pectin_lyas_fold"/>
</dbReference>
<feature type="transmembrane region" description="Helical" evidence="8">
    <location>
        <begin position="1227"/>
        <end position="1252"/>
    </location>
</feature>
<keyword evidence="5" id="KW-0732">Signal</keyword>
<accession>A0A0V0QQ47</accession>
<proteinExistence type="predicted"/>
<feature type="domain" description="Right handed beta helix" evidence="9">
    <location>
        <begin position="522"/>
        <end position="696"/>
    </location>
</feature>
<evidence type="ECO:0000313" key="10">
    <source>
        <dbReference type="EMBL" id="KRX04402.1"/>
    </source>
</evidence>
<keyword evidence="10" id="KW-0456">Lyase</keyword>